<organism evidence="2 3">
    <name type="scientific">Forsythia ovata</name>
    <dbReference type="NCBI Taxonomy" id="205694"/>
    <lineage>
        <taxon>Eukaryota</taxon>
        <taxon>Viridiplantae</taxon>
        <taxon>Streptophyta</taxon>
        <taxon>Embryophyta</taxon>
        <taxon>Tracheophyta</taxon>
        <taxon>Spermatophyta</taxon>
        <taxon>Magnoliopsida</taxon>
        <taxon>eudicotyledons</taxon>
        <taxon>Gunneridae</taxon>
        <taxon>Pentapetalae</taxon>
        <taxon>asterids</taxon>
        <taxon>lamiids</taxon>
        <taxon>Lamiales</taxon>
        <taxon>Oleaceae</taxon>
        <taxon>Forsythieae</taxon>
        <taxon>Forsythia</taxon>
    </lineage>
</organism>
<evidence type="ECO:0000313" key="2">
    <source>
        <dbReference type="EMBL" id="KAL2457152.1"/>
    </source>
</evidence>
<evidence type="ECO:0000313" key="3">
    <source>
        <dbReference type="Proteomes" id="UP001604277"/>
    </source>
</evidence>
<comment type="caution">
    <text evidence="2">The sequence shown here is derived from an EMBL/GenBank/DDBJ whole genome shotgun (WGS) entry which is preliminary data.</text>
</comment>
<dbReference type="Proteomes" id="UP001604277">
    <property type="component" value="Unassembled WGS sequence"/>
</dbReference>
<dbReference type="EMBL" id="JBFOLJ010000045">
    <property type="protein sequence ID" value="KAL2457152.1"/>
    <property type="molecule type" value="Genomic_DNA"/>
</dbReference>
<accession>A0ABD1NZW2</accession>
<keyword evidence="1" id="KW-0175">Coiled coil</keyword>
<proteinExistence type="predicted"/>
<name>A0ABD1NZW2_9LAMI</name>
<evidence type="ECO:0000256" key="1">
    <source>
        <dbReference type="SAM" id="Coils"/>
    </source>
</evidence>
<sequence>MSEIKKMMKSRSYLHSVRVLSRVRSKIESIQGSRVDLLSGHSEPKQLRDQEAWIIQPTLSVPCLKRPHPSCLKTDGGVGPLRPWLDLNQAPAEEFTRPTLDQQAVDDENRRLREENAKLHNMVVEEEMRRVQGALDAIEQKFQSVQELDRLRAEERSVSRQELDAEYRRLRNSGEVLTIENDRLKERIRLHQYEEDRRRRRFGFR</sequence>
<dbReference type="AlphaFoldDB" id="A0ABD1NZW2"/>
<feature type="coiled-coil region" evidence="1">
    <location>
        <begin position="102"/>
        <end position="141"/>
    </location>
</feature>
<gene>
    <name evidence="2" type="ORF">Fot_56563</name>
</gene>
<keyword evidence="3" id="KW-1185">Reference proteome</keyword>
<protein>
    <submittedName>
        <fullName evidence="2">Uncharacterized protein</fullName>
    </submittedName>
</protein>
<reference evidence="3" key="1">
    <citation type="submission" date="2024-07" db="EMBL/GenBank/DDBJ databases">
        <title>Two chromosome-level genome assemblies of Korean endemic species Abeliophyllum distichum and Forsythia ovata (Oleaceae).</title>
        <authorList>
            <person name="Jang H."/>
        </authorList>
    </citation>
    <scope>NUCLEOTIDE SEQUENCE [LARGE SCALE GENOMIC DNA]</scope>
</reference>